<name>A0A243RJ54_9ACTN</name>
<proteinExistence type="predicted"/>
<comment type="caution">
    <text evidence="1">The sequence shown here is derived from an EMBL/GenBank/DDBJ whole genome shotgun (WGS) entry which is preliminary data.</text>
</comment>
<dbReference type="AlphaFoldDB" id="A0A243RJ54"/>
<keyword evidence="2" id="KW-1185">Reference proteome</keyword>
<dbReference type="Proteomes" id="UP000194761">
    <property type="component" value="Unassembled WGS sequence"/>
</dbReference>
<organism evidence="1 2">
    <name type="scientific">Streptosporangium minutum</name>
    <dbReference type="NCBI Taxonomy" id="569862"/>
    <lineage>
        <taxon>Bacteria</taxon>
        <taxon>Bacillati</taxon>
        <taxon>Actinomycetota</taxon>
        <taxon>Actinomycetes</taxon>
        <taxon>Streptosporangiales</taxon>
        <taxon>Streptosporangiaceae</taxon>
        <taxon>Streptosporangium</taxon>
    </lineage>
</organism>
<sequence>MRITTFSGRMPDAAALRHLVLQAPAPVIARMLGYTDQQTSRIATAAGSPWNRYPPGDDRSP</sequence>
<reference evidence="1 2" key="1">
    <citation type="submission" date="2017-05" db="EMBL/GenBank/DDBJ databases">
        <title>Biotechnological potential of actinobacteria isolated from South African environments.</title>
        <authorList>
            <person name="Le Roes-Hill M."/>
            <person name="Prins A."/>
            <person name="Durrell K.A."/>
        </authorList>
    </citation>
    <scope>NUCLEOTIDE SEQUENCE [LARGE SCALE GENOMIC DNA]</scope>
    <source>
        <strain evidence="1">M26</strain>
    </source>
</reference>
<accession>A0A243RJ54</accession>
<gene>
    <name evidence="1" type="ORF">CA984_20930</name>
</gene>
<dbReference type="EMBL" id="NGFP01000095">
    <property type="protein sequence ID" value="OUC94852.1"/>
    <property type="molecule type" value="Genomic_DNA"/>
</dbReference>
<evidence type="ECO:0000313" key="1">
    <source>
        <dbReference type="EMBL" id="OUC94852.1"/>
    </source>
</evidence>
<protein>
    <submittedName>
        <fullName evidence="1">Uncharacterized protein</fullName>
    </submittedName>
</protein>
<evidence type="ECO:0000313" key="2">
    <source>
        <dbReference type="Proteomes" id="UP000194761"/>
    </source>
</evidence>